<evidence type="ECO:0000256" key="3">
    <source>
        <dbReference type="ARBA" id="ARBA00022692"/>
    </source>
</evidence>
<evidence type="ECO:0000256" key="1">
    <source>
        <dbReference type="ARBA" id="ARBA00004651"/>
    </source>
</evidence>
<dbReference type="PANTHER" id="PTHR30250:SF11">
    <property type="entry name" value="O-ANTIGEN TRANSPORTER-RELATED"/>
    <property type="match status" value="1"/>
</dbReference>
<comment type="caution">
    <text evidence="7">The sequence shown here is derived from an EMBL/GenBank/DDBJ whole genome shotgun (WGS) entry which is preliminary data.</text>
</comment>
<comment type="subcellular location">
    <subcellularLocation>
        <location evidence="1">Cell membrane</location>
        <topology evidence="1">Multi-pass membrane protein</topology>
    </subcellularLocation>
</comment>
<feature type="transmembrane region" description="Helical" evidence="6">
    <location>
        <begin position="298"/>
        <end position="321"/>
    </location>
</feature>
<organism evidence="7 8">
    <name type="scientific">Vibrio splendidus</name>
    <dbReference type="NCBI Taxonomy" id="29497"/>
    <lineage>
        <taxon>Bacteria</taxon>
        <taxon>Pseudomonadati</taxon>
        <taxon>Pseudomonadota</taxon>
        <taxon>Gammaproteobacteria</taxon>
        <taxon>Vibrionales</taxon>
        <taxon>Vibrionaceae</taxon>
        <taxon>Vibrio</taxon>
    </lineage>
</organism>
<feature type="transmembrane region" description="Helical" evidence="6">
    <location>
        <begin position="175"/>
        <end position="197"/>
    </location>
</feature>
<feature type="transmembrane region" description="Helical" evidence="6">
    <location>
        <begin position="362"/>
        <end position="383"/>
    </location>
</feature>
<name>A0ABD5AGC2_VIBSP</name>
<dbReference type="PANTHER" id="PTHR30250">
    <property type="entry name" value="PST FAMILY PREDICTED COLANIC ACID TRANSPORTER"/>
    <property type="match status" value="1"/>
</dbReference>
<feature type="transmembrane region" description="Helical" evidence="6">
    <location>
        <begin position="84"/>
        <end position="107"/>
    </location>
</feature>
<dbReference type="Proteomes" id="UP001177883">
    <property type="component" value="Unassembled WGS sequence"/>
</dbReference>
<evidence type="ECO:0000256" key="2">
    <source>
        <dbReference type="ARBA" id="ARBA00022475"/>
    </source>
</evidence>
<dbReference type="EMBL" id="JAUYVK010000039">
    <property type="protein sequence ID" value="MDP2492209.1"/>
    <property type="molecule type" value="Genomic_DNA"/>
</dbReference>
<dbReference type="InterPro" id="IPR050833">
    <property type="entry name" value="Poly_Biosynth_Transport"/>
</dbReference>
<dbReference type="CDD" id="cd13128">
    <property type="entry name" value="MATE_Wzx_like"/>
    <property type="match status" value="1"/>
</dbReference>
<accession>A0ABD5AGC2</accession>
<feature type="transmembrane region" description="Helical" evidence="6">
    <location>
        <begin position="20"/>
        <end position="38"/>
    </location>
</feature>
<keyword evidence="5 6" id="KW-0472">Membrane</keyword>
<feature type="transmembrane region" description="Helical" evidence="6">
    <location>
        <begin position="119"/>
        <end position="137"/>
    </location>
</feature>
<proteinExistence type="predicted"/>
<feature type="transmembrane region" description="Helical" evidence="6">
    <location>
        <begin position="44"/>
        <end position="72"/>
    </location>
</feature>
<dbReference type="Pfam" id="PF13440">
    <property type="entry name" value="Polysacc_synt_3"/>
    <property type="match status" value="1"/>
</dbReference>
<dbReference type="RefSeq" id="WP_102492295.1">
    <property type="nucleotide sequence ID" value="NZ_JAUYVK010000039.1"/>
</dbReference>
<protein>
    <submittedName>
        <fullName evidence="7">Flippase</fullName>
    </submittedName>
</protein>
<evidence type="ECO:0000256" key="4">
    <source>
        <dbReference type="ARBA" id="ARBA00022989"/>
    </source>
</evidence>
<evidence type="ECO:0000256" key="6">
    <source>
        <dbReference type="SAM" id="Phobius"/>
    </source>
</evidence>
<keyword evidence="4 6" id="KW-1133">Transmembrane helix</keyword>
<keyword evidence="2" id="KW-1003">Cell membrane</keyword>
<sequence>MKKDINNILQGFLKTAGRQLGSGLIQLLTIILISRNYGPEGSGSYIVITLLPITLANFFNMGIGSANIYYIGSRKFSLEQVVPGMFRVGYVASVVGFIIGAGVITFGSENLFPNIDKNFLYLSLSILPFLIFNQYIISVFQAIQDFKKYNLLLLIQPFLMFFFVSTLTILENKSIYNLIYALIASSLSCFVLSLYYLSKLKRKGCSSKKNTYIKPALNYGIKAHISNMVAFVNNKADIYFVSILLNPASVGFYTIAVQFSEKIWIVSQALSTVLLPKLSELTDDEYRKKEIVLAISKLVFYITSLISIFVAIVAKYMILFFFGEEFYPAVEPLIYLLPGVIFMTVARVLANDLSSRGRPELNMYTSVVIIITNVLGNLILVPIYGISGAAMSTSFSYIFNCILRCLMYRHYTKINILDLFIPSRNDFHNIRSSLSKGIKALKNKSDL</sequence>
<dbReference type="GO" id="GO:0005886">
    <property type="term" value="C:plasma membrane"/>
    <property type="evidence" value="ECO:0007669"/>
    <property type="project" value="UniProtKB-SubCell"/>
</dbReference>
<gene>
    <name evidence="7" type="ORF">Q8W38_22905</name>
</gene>
<feature type="transmembrane region" description="Helical" evidence="6">
    <location>
        <begin position="149"/>
        <end position="169"/>
    </location>
</feature>
<feature type="transmembrane region" description="Helical" evidence="6">
    <location>
        <begin position="333"/>
        <end position="350"/>
    </location>
</feature>
<evidence type="ECO:0000256" key="5">
    <source>
        <dbReference type="ARBA" id="ARBA00023136"/>
    </source>
</evidence>
<evidence type="ECO:0000313" key="7">
    <source>
        <dbReference type="EMBL" id="MDP2492209.1"/>
    </source>
</evidence>
<dbReference type="AlphaFoldDB" id="A0ABD5AGC2"/>
<reference evidence="7" key="1">
    <citation type="submission" date="2023-07" db="EMBL/GenBank/DDBJ databases">
        <title>Genome content predicts the carbon catabolic preferences of heterotrophic bacteria.</title>
        <authorList>
            <person name="Gralka M."/>
        </authorList>
    </citation>
    <scope>NUCLEOTIDE SEQUENCE</scope>
    <source>
        <strain evidence="7">6E03</strain>
    </source>
</reference>
<keyword evidence="3 6" id="KW-0812">Transmembrane</keyword>
<evidence type="ECO:0000313" key="8">
    <source>
        <dbReference type="Proteomes" id="UP001177883"/>
    </source>
</evidence>